<gene>
    <name evidence="1" type="ORF">FJU08_02205</name>
</gene>
<dbReference type="RefSeq" id="WP_141147331.1">
    <property type="nucleotide sequence ID" value="NZ_VHLG01000001.1"/>
</dbReference>
<evidence type="ECO:0000313" key="1">
    <source>
        <dbReference type="EMBL" id="TPW33393.1"/>
    </source>
</evidence>
<name>A0A506UJG0_9HYPH</name>
<dbReference type="GO" id="GO:0003677">
    <property type="term" value="F:DNA binding"/>
    <property type="evidence" value="ECO:0007669"/>
    <property type="project" value="UniProtKB-KW"/>
</dbReference>
<protein>
    <submittedName>
        <fullName evidence="1">DNA-binding protein</fullName>
    </submittedName>
</protein>
<dbReference type="InterPro" id="IPR010982">
    <property type="entry name" value="Lambda_DNA-bd_dom_sf"/>
</dbReference>
<organism evidence="1 2">
    <name type="scientific">Martelella alba</name>
    <dbReference type="NCBI Taxonomy" id="2590451"/>
    <lineage>
        <taxon>Bacteria</taxon>
        <taxon>Pseudomonadati</taxon>
        <taxon>Pseudomonadota</taxon>
        <taxon>Alphaproteobacteria</taxon>
        <taxon>Hyphomicrobiales</taxon>
        <taxon>Aurantimonadaceae</taxon>
        <taxon>Martelella</taxon>
    </lineage>
</organism>
<dbReference type="Proteomes" id="UP000318801">
    <property type="component" value="Unassembled WGS sequence"/>
</dbReference>
<proteinExistence type="predicted"/>
<accession>A0A506UJG0</accession>
<reference evidence="1 2" key="1">
    <citation type="submission" date="2019-06" db="EMBL/GenBank/DDBJ databases">
        <authorList>
            <person name="Li M."/>
        </authorList>
    </citation>
    <scope>NUCLEOTIDE SEQUENCE [LARGE SCALE GENOMIC DNA]</scope>
    <source>
        <strain evidence="1 2">BGMRC2036</strain>
    </source>
</reference>
<keyword evidence="1" id="KW-0238">DNA-binding</keyword>
<evidence type="ECO:0000313" key="2">
    <source>
        <dbReference type="Proteomes" id="UP000318801"/>
    </source>
</evidence>
<sequence>MISPQQLRAGRALLGLSKNELARQAGLPVEAVDRAEMEGTEWDDVMNLRKFLEGAGLAFIANGDDGGGPGVRLIRPQGAADGIRPENLNATNDG</sequence>
<dbReference type="AlphaFoldDB" id="A0A506UJG0"/>
<dbReference type="EMBL" id="VHLG01000001">
    <property type="protein sequence ID" value="TPW33393.1"/>
    <property type="molecule type" value="Genomic_DNA"/>
</dbReference>
<comment type="caution">
    <text evidence="1">The sequence shown here is derived from an EMBL/GenBank/DDBJ whole genome shotgun (WGS) entry which is preliminary data.</text>
</comment>
<dbReference type="Gene3D" id="1.10.260.40">
    <property type="entry name" value="lambda repressor-like DNA-binding domains"/>
    <property type="match status" value="1"/>
</dbReference>
<keyword evidence="2" id="KW-1185">Reference proteome</keyword>
<dbReference type="OrthoDB" id="7206663at2"/>